<dbReference type="Pfam" id="PF13515">
    <property type="entry name" value="FUSC_2"/>
    <property type="match status" value="1"/>
</dbReference>
<evidence type="ECO:0000313" key="7">
    <source>
        <dbReference type="EMBL" id="MBK1792106.1"/>
    </source>
</evidence>
<sequence>MRSIIRRELQTIIQFSQHPMPLQTAIVLSLSTLASLLTGLYVGQFQLGLLASLANLAAIYLPSSSASHQLRAICICCAGFIIAFAIGSLIQPYPHTAIFVLTILTVAAHWLADRLDLQQPKALFFTMVACVANAIPQAFDHILANTSAITLGCVYTLFFLIISQAVITRRKKKSSAAKLAKADAPQPIRQPQTNIYQSLIYAAFFGLAMLVAHLLNIPSGYWVGVSCATVMLGANSRHVFQRGIQRVTGTAIGVLICLYTLSRLSPLEICLMISLLNFLTPIAISKNYALGIIFVTPITVLLVIATCPHIPANEIIMTRFIDIALGSFIGSIGGYFLHHQIVYRRHQRSVHVS</sequence>
<evidence type="ECO:0000259" key="6">
    <source>
        <dbReference type="Pfam" id="PF13515"/>
    </source>
</evidence>
<feature type="transmembrane region" description="Helical" evidence="5">
    <location>
        <begin position="198"/>
        <end position="215"/>
    </location>
</feature>
<evidence type="ECO:0000256" key="1">
    <source>
        <dbReference type="ARBA" id="ARBA00004141"/>
    </source>
</evidence>
<feature type="transmembrane region" description="Helical" evidence="5">
    <location>
        <begin position="70"/>
        <end position="90"/>
    </location>
</feature>
<dbReference type="GO" id="GO:0016020">
    <property type="term" value="C:membrane"/>
    <property type="evidence" value="ECO:0007669"/>
    <property type="project" value="UniProtKB-SubCell"/>
</dbReference>
<organism evidence="7 8">
    <name type="scientific">Persicirhabdus sediminis</name>
    <dbReference type="NCBI Taxonomy" id="454144"/>
    <lineage>
        <taxon>Bacteria</taxon>
        <taxon>Pseudomonadati</taxon>
        <taxon>Verrucomicrobiota</taxon>
        <taxon>Verrucomicrobiia</taxon>
        <taxon>Verrucomicrobiales</taxon>
        <taxon>Verrucomicrobiaceae</taxon>
        <taxon>Persicirhabdus</taxon>
    </lineage>
</organism>
<feature type="transmembrane region" description="Helical" evidence="5">
    <location>
        <begin position="21"/>
        <end position="41"/>
    </location>
</feature>
<gene>
    <name evidence="7" type="ORF">JIN82_13170</name>
</gene>
<feature type="transmembrane region" description="Helical" evidence="5">
    <location>
        <begin position="288"/>
        <end position="308"/>
    </location>
</feature>
<dbReference type="Proteomes" id="UP000624703">
    <property type="component" value="Unassembled WGS sequence"/>
</dbReference>
<dbReference type="InterPro" id="IPR049453">
    <property type="entry name" value="Memb_transporter_dom"/>
</dbReference>
<evidence type="ECO:0000313" key="8">
    <source>
        <dbReference type="Proteomes" id="UP000624703"/>
    </source>
</evidence>
<feature type="transmembrane region" description="Helical" evidence="5">
    <location>
        <begin position="252"/>
        <end position="276"/>
    </location>
</feature>
<name>A0A8J7MG06_9BACT</name>
<feature type="transmembrane region" description="Helical" evidence="5">
    <location>
        <begin position="149"/>
        <end position="168"/>
    </location>
</feature>
<dbReference type="EMBL" id="JAENIM010000043">
    <property type="protein sequence ID" value="MBK1792106.1"/>
    <property type="molecule type" value="Genomic_DNA"/>
</dbReference>
<comment type="caution">
    <text evidence="7">The sequence shown here is derived from an EMBL/GenBank/DDBJ whole genome shotgun (WGS) entry which is preliminary data.</text>
</comment>
<keyword evidence="8" id="KW-1185">Reference proteome</keyword>
<proteinExistence type="predicted"/>
<evidence type="ECO:0000256" key="4">
    <source>
        <dbReference type="ARBA" id="ARBA00023136"/>
    </source>
</evidence>
<reference evidence="7" key="1">
    <citation type="submission" date="2021-01" db="EMBL/GenBank/DDBJ databases">
        <title>Modified the classification status of verrucomicrobia.</title>
        <authorList>
            <person name="Feng X."/>
        </authorList>
    </citation>
    <scope>NUCLEOTIDE SEQUENCE</scope>
    <source>
        <strain evidence="7">_KCTC 22039</strain>
    </source>
</reference>
<feature type="transmembrane region" description="Helical" evidence="5">
    <location>
        <begin position="96"/>
        <end position="112"/>
    </location>
</feature>
<comment type="subcellular location">
    <subcellularLocation>
        <location evidence="1">Membrane</location>
        <topology evidence="1">Multi-pass membrane protein</topology>
    </subcellularLocation>
</comment>
<protein>
    <submittedName>
        <fullName evidence="7">FUSC family protein</fullName>
    </submittedName>
</protein>
<keyword evidence="3 5" id="KW-1133">Transmembrane helix</keyword>
<evidence type="ECO:0000256" key="5">
    <source>
        <dbReference type="SAM" id="Phobius"/>
    </source>
</evidence>
<evidence type="ECO:0000256" key="3">
    <source>
        <dbReference type="ARBA" id="ARBA00022989"/>
    </source>
</evidence>
<dbReference type="RefSeq" id="WP_200312120.1">
    <property type="nucleotide sequence ID" value="NZ_JAENIM010000043.1"/>
</dbReference>
<feature type="transmembrane region" description="Helical" evidence="5">
    <location>
        <begin position="320"/>
        <end position="338"/>
    </location>
</feature>
<accession>A0A8J7MG06</accession>
<feature type="domain" description="Integral membrane bound transporter" evidence="6">
    <location>
        <begin position="207"/>
        <end position="330"/>
    </location>
</feature>
<keyword evidence="2 5" id="KW-0812">Transmembrane</keyword>
<dbReference type="AlphaFoldDB" id="A0A8J7MG06"/>
<keyword evidence="4 5" id="KW-0472">Membrane</keyword>
<evidence type="ECO:0000256" key="2">
    <source>
        <dbReference type="ARBA" id="ARBA00022692"/>
    </source>
</evidence>